<dbReference type="EMBL" id="CP021323">
    <property type="protein sequence ID" value="ARS51616.1"/>
    <property type="molecule type" value="Genomic_DNA"/>
</dbReference>
<dbReference type="KEGG" id="kus:B9G99_00865"/>
<evidence type="ECO:0000259" key="1">
    <source>
        <dbReference type="PROSITE" id="PS51340"/>
    </source>
</evidence>
<dbReference type="SUPFAM" id="SSF50800">
    <property type="entry name" value="PK beta-barrel domain-like"/>
    <property type="match status" value="1"/>
</dbReference>
<gene>
    <name evidence="2" type="ORF">B9G99_00865</name>
</gene>
<dbReference type="GO" id="GO:0030170">
    <property type="term" value="F:pyridoxal phosphate binding"/>
    <property type="evidence" value="ECO:0007669"/>
    <property type="project" value="InterPro"/>
</dbReference>
<reference evidence="2 3" key="1">
    <citation type="journal article" date="2017" name="Int. J. Syst. Evol. Microbiol.">
        <title>Kushneria konosiri sp. nov., isolated from the Korean salt-fermented seafood Daemi-jeot.</title>
        <authorList>
            <person name="Yun J.H."/>
            <person name="Park S.K."/>
            <person name="Lee J.Y."/>
            <person name="Jung M.J."/>
            <person name="Bae J.W."/>
        </authorList>
    </citation>
    <scope>NUCLEOTIDE SEQUENCE [LARGE SCALE GENOMIC DNA]</scope>
    <source>
        <strain evidence="2 3">X49</strain>
    </source>
</reference>
<dbReference type="InterPro" id="IPR005302">
    <property type="entry name" value="MoCF_Sase_C"/>
</dbReference>
<dbReference type="PANTHER" id="PTHR14237:SF19">
    <property type="entry name" value="MITOCHONDRIAL AMIDOXIME REDUCING COMPONENT 1"/>
    <property type="match status" value="1"/>
</dbReference>
<organism evidence="2 3">
    <name type="scientific">Kushneria konosiri</name>
    <dbReference type="NCBI Taxonomy" id="698828"/>
    <lineage>
        <taxon>Bacteria</taxon>
        <taxon>Pseudomonadati</taxon>
        <taxon>Pseudomonadota</taxon>
        <taxon>Gammaproteobacteria</taxon>
        <taxon>Oceanospirillales</taxon>
        <taxon>Halomonadaceae</taxon>
        <taxon>Kushneria</taxon>
    </lineage>
</organism>
<protein>
    <recommendedName>
        <fullName evidence="1">MOSC domain-containing protein</fullName>
    </recommendedName>
</protein>
<accession>A0A2Z2H4C2</accession>
<dbReference type="AlphaFoldDB" id="A0A2Z2H4C2"/>
<dbReference type="SUPFAM" id="SSF141673">
    <property type="entry name" value="MOSC N-terminal domain-like"/>
    <property type="match status" value="1"/>
</dbReference>
<proteinExistence type="predicted"/>
<sequence>MSWAMRSLPSQYEHLVSSPSGLRPVTDRRGHLVMPLGHKRERHPQGWRFFMLHCSSSASNTRWRFMSACIHSLHIYPVKSLGGIDLTRSVLTAEGLCHDRRWVITDERGEFITQRGCARMAMLVPAIDEHHLIIQSPDRRHLYVSLAPPEVSPSRVRIFGKECQGLDEGDEAAHWLSAFLERPVRLKRVPRDNQRRVSPEHLDEHVAYTGFADGYPLLVASLSSLAALNARLAERSLPALPMSRFRPNIVIEGAPAFAEHGMTTLEGKSLSLWLCKPCERCRITTINQCSGDIAVPGEPLKTLMAMDHVSVGKAFFGENAVVMQGDGLALHTGMALRMR</sequence>
<dbReference type="GO" id="GO:0003824">
    <property type="term" value="F:catalytic activity"/>
    <property type="evidence" value="ECO:0007669"/>
    <property type="project" value="InterPro"/>
</dbReference>
<dbReference type="GO" id="GO:0030151">
    <property type="term" value="F:molybdenum ion binding"/>
    <property type="evidence" value="ECO:0007669"/>
    <property type="project" value="InterPro"/>
</dbReference>
<name>A0A2Z2H4C2_9GAMM</name>
<evidence type="ECO:0000313" key="3">
    <source>
        <dbReference type="Proteomes" id="UP000250025"/>
    </source>
</evidence>
<dbReference type="Pfam" id="PF03473">
    <property type="entry name" value="MOSC"/>
    <property type="match status" value="1"/>
</dbReference>
<dbReference type="Proteomes" id="UP000250025">
    <property type="component" value="Chromosome"/>
</dbReference>
<dbReference type="Pfam" id="PF03476">
    <property type="entry name" value="MOSC_N"/>
    <property type="match status" value="1"/>
</dbReference>
<feature type="domain" description="MOSC" evidence="1">
    <location>
        <begin position="181"/>
        <end position="339"/>
    </location>
</feature>
<dbReference type="InterPro" id="IPR011037">
    <property type="entry name" value="Pyrv_Knase-like_insert_dom_sf"/>
</dbReference>
<keyword evidence="3" id="KW-1185">Reference proteome</keyword>
<evidence type="ECO:0000313" key="2">
    <source>
        <dbReference type="EMBL" id="ARS51616.1"/>
    </source>
</evidence>
<dbReference type="InterPro" id="IPR005303">
    <property type="entry name" value="MOCOS_middle"/>
</dbReference>
<dbReference type="PANTHER" id="PTHR14237">
    <property type="entry name" value="MOLYBDOPTERIN COFACTOR SULFURASE MOSC"/>
    <property type="match status" value="1"/>
</dbReference>
<dbReference type="PROSITE" id="PS51340">
    <property type="entry name" value="MOSC"/>
    <property type="match status" value="1"/>
</dbReference>